<dbReference type="InterPro" id="IPR008354">
    <property type="entry name" value="Glc-Fru_OxRdtase_bac"/>
</dbReference>
<evidence type="ECO:0000259" key="4">
    <source>
        <dbReference type="Pfam" id="PF22725"/>
    </source>
</evidence>
<keyword evidence="1" id="KW-0560">Oxidoreductase</keyword>
<feature type="signal peptide" evidence="2">
    <location>
        <begin position="1"/>
        <end position="28"/>
    </location>
</feature>
<keyword evidence="2" id="KW-0732">Signal</keyword>
<dbReference type="InterPro" id="IPR050463">
    <property type="entry name" value="Gfo/Idh/MocA_oxidrdct_glycsds"/>
</dbReference>
<dbReference type="PRINTS" id="PR01775">
    <property type="entry name" value="GLFROXRDTASE"/>
</dbReference>
<dbReference type="Gene3D" id="3.30.360.10">
    <property type="entry name" value="Dihydrodipicolinate Reductase, domain 2"/>
    <property type="match status" value="1"/>
</dbReference>
<dbReference type="Proteomes" id="UP001419910">
    <property type="component" value="Unassembled WGS sequence"/>
</dbReference>
<keyword evidence="6" id="KW-1185">Reference proteome</keyword>
<organism evidence="5 6">
    <name type="scientific">Sphingomonas oligophenolica</name>
    <dbReference type="NCBI Taxonomy" id="301154"/>
    <lineage>
        <taxon>Bacteria</taxon>
        <taxon>Pseudomonadati</taxon>
        <taxon>Pseudomonadota</taxon>
        <taxon>Alphaproteobacteria</taxon>
        <taxon>Sphingomonadales</taxon>
        <taxon>Sphingomonadaceae</taxon>
        <taxon>Sphingomonas</taxon>
    </lineage>
</organism>
<feature type="domain" description="Gfo/Idh/MocA-like oxidoreductase N-terminal" evidence="3">
    <location>
        <begin position="48"/>
        <end position="171"/>
    </location>
</feature>
<dbReference type="PROSITE" id="PS51318">
    <property type="entry name" value="TAT"/>
    <property type="match status" value="1"/>
</dbReference>
<protein>
    <submittedName>
        <fullName evidence="5">Gfo/Idh/MocA family oxidoreductase</fullName>
    </submittedName>
</protein>
<evidence type="ECO:0000259" key="3">
    <source>
        <dbReference type="Pfam" id="PF01408"/>
    </source>
</evidence>
<comment type="caution">
    <text evidence="5">The sequence shown here is derived from an EMBL/GenBank/DDBJ whole genome shotgun (WGS) entry which is preliminary data.</text>
</comment>
<name>A0ABU9Y6N3_9SPHN</name>
<dbReference type="InterPro" id="IPR055170">
    <property type="entry name" value="GFO_IDH_MocA-like_dom"/>
</dbReference>
<dbReference type="RefSeq" id="WP_343890427.1">
    <property type="nucleotide sequence ID" value="NZ_BAAAEH010000032.1"/>
</dbReference>
<dbReference type="Pfam" id="PF01408">
    <property type="entry name" value="GFO_IDH_MocA"/>
    <property type="match status" value="1"/>
</dbReference>
<sequence>MPNSISRRTLIELGLAGASAALAGTALAEPAPFPEPQLPPLPDSEKIGFAVVGLGKLSQGQIIPGLKGARGAKLAALVSGHPDKARRIAAEQGLPADAIYTYDDYDRIAHDPRIQVVYIVLPNSMHAEYTIRALKAGKHVLCEKPMATSIADCEAMIAAAKAADRKLMIAYRCHYEPLNLEVMRRMRSGALGKPRLVVTNMGRQSDLSDPSDAWRLDQKMSGGGALADMGIYGVNASRYILAEEPVEVRAWAQTDRSDPRFRTTEDVIAWQFRFPSGAIANGSTSFSYQGTMAYQVFCEHGKMTAEPGAFYGGNHLTIDGAKGDREPKIHEIDQFAREMDWMADVVRGKAPLVSPGEEGLQDMRLMHAILESVAKGGATVRTDWGYRRAYDPAVMVDVPRPV</sequence>
<dbReference type="SUPFAM" id="SSF51735">
    <property type="entry name" value="NAD(P)-binding Rossmann-fold domains"/>
    <property type="match status" value="1"/>
</dbReference>
<dbReference type="PANTHER" id="PTHR43818">
    <property type="entry name" value="BCDNA.GH03377"/>
    <property type="match status" value="1"/>
</dbReference>
<dbReference type="Pfam" id="PF22725">
    <property type="entry name" value="GFO_IDH_MocA_C3"/>
    <property type="match status" value="1"/>
</dbReference>
<accession>A0ABU9Y6N3</accession>
<evidence type="ECO:0000256" key="2">
    <source>
        <dbReference type="SAM" id="SignalP"/>
    </source>
</evidence>
<evidence type="ECO:0000313" key="5">
    <source>
        <dbReference type="EMBL" id="MEN2791479.1"/>
    </source>
</evidence>
<dbReference type="InterPro" id="IPR000683">
    <property type="entry name" value="Gfo/Idh/MocA-like_OxRdtase_N"/>
</dbReference>
<dbReference type="InterPro" id="IPR006311">
    <property type="entry name" value="TAT_signal"/>
</dbReference>
<gene>
    <name evidence="5" type="ORF">ABC974_17720</name>
</gene>
<evidence type="ECO:0000256" key="1">
    <source>
        <dbReference type="ARBA" id="ARBA00023002"/>
    </source>
</evidence>
<dbReference type="PANTHER" id="PTHR43818:SF11">
    <property type="entry name" value="BCDNA.GH03377"/>
    <property type="match status" value="1"/>
</dbReference>
<evidence type="ECO:0000313" key="6">
    <source>
        <dbReference type="Proteomes" id="UP001419910"/>
    </source>
</evidence>
<dbReference type="EMBL" id="JBDIME010000017">
    <property type="protein sequence ID" value="MEN2791479.1"/>
    <property type="molecule type" value="Genomic_DNA"/>
</dbReference>
<dbReference type="SUPFAM" id="SSF55347">
    <property type="entry name" value="Glyceraldehyde-3-phosphate dehydrogenase-like, C-terminal domain"/>
    <property type="match status" value="1"/>
</dbReference>
<dbReference type="Gene3D" id="3.40.50.720">
    <property type="entry name" value="NAD(P)-binding Rossmann-like Domain"/>
    <property type="match status" value="1"/>
</dbReference>
<dbReference type="InterPro" id="IPR036291">
    <property type="entry name" value="NAD(P)-bd_dom_sf"/>
</dbReference>
<reference evidence="5 6" key="1">
    <citation type="submission" date="2024-05" db="EMBL/GenBank/DDBJ databases">
        <authorList>
            <person name="Liu Q."/>
            <person name="Xin Y.-H."/>
        </authorList>
    </citation>
    <scope>NUCLEOTIDE SEQUENCE [LARGE SCALE GENOMIC DNA]</scope>
    <source>
        <strain evidence="5 6">CGMCC 1.10181</strain>
    </source>
</reference>
<feature type="chain" id="PRO_5046238474" evidence="2">
    <location>
        <begin position="29"/>
        <end position="402"/>
    </location>
</feature>
<feature type="domain" description="GFO/IDH/MocA-like oxidoreductase" evidence="4">
    <location>
        <begin position="181"/>
        <end position="303"/>
    </location>
</feature>
<proteinExistence type="predicted"/>